<reference evidence="7 8" key="2">
    <citation type="submission" date="2014-12" db="EMBL/GenBank/DDBJ databases">
        <authorList>
            <person name="Jaenicke S."/>
        </authorList>
    </citation>
    <scope>NUCLEOTIDE SEQUENCE [LARGE SCALE GENOMIC DNA]</scope>
</reference>
<evidence type="ECO:0000313" key="6">
    <source>
        <dbReference type="Proteomes" id="UP000038622"/>
    </source>
</evidence>
<dbReference type="Proteomes" id="UP000045175">
    <property type="component" value="Unassembled WGS sequence"/>
</dbReference>
<keyword evidence="1" id="KW-1133">Transmembrane helix</keyword>
<reference evidence="6" key="3">
    <citation type="submission" date="2014-12" db="EMBL/GenBank/DDBJ databases">
        <authorList>
            <person name="Smet A."/>
        </authorList>
    </citation>
    <scope>NUCLEOTIDE SEQUENCE [LARGE SCALE GENOMIC DNA]</scope>
</reference>
<evidence type="ECO:0000313" key="8">
    <source>
        <dbReference type="Proteomes" id="UP000043437"/>
    </source>
</evidence>
<protein>
    <submittedName>
        <fullName evidence="4">Uncharacterized protein</fullName>
    </submittedName>
</protein>
<evidence type="ECO:0000313" key="7">
    <source>
        <dbReference type="Proteomes" id="UP000041394"/>
    </source>
</evidence>
<dbReference type="EMBL" id="CDMN01000002">
    <property type="protein sequence ID" value="CRF43509.1"/>
    <property type="molecule type" value="Genomic_DNA"/>
</dbReference>
<dbReference type="AlphaFoldDB" id="A0A0K2XFJ5"/>
<name>A0A0K2XFJ5_9HELI</name>
<organism evidence="4 7">
    <name type="scientific">Helicobacter ailurogastricus</name>
    <dbReference type="NCBI Taxonomy" id="1578720"/>
    <lineage>
        <taxon>Bacteria</taxon>
        <taxon>Pseudomonadati</taxon>
        <taxon>Campylobacterota</taxon>
        <taxon>Epsilonproteobacteria</taxon>
        <taxon>Campylobacterales</taxon>
        <taxon>Helicobacteraceae</taxon>
        <taxon>Helicobacter</taxon>
    </lineage>
</organism>
<dbReference type="Proteomes" id="UP000038622">
    <property type="component" value="Unassembled WGS sequence"/>
</dbReference>
<evidence type="ECO:0000313" key="2">
    <source>
        <dbReference type="EMBL" id="CRF41430.1"/>
    </source>
</evidence>
<keyword evidence="1" id="KW-0812">Transmembrane</keyword>
<evidence type="ECO:0000256" key="1">
    <source>
        <dbReference type="SAM" id="Phobius"/>
    </source>
</evidence>
<dbReference type="EMBL" id="CDMG01000009">
    <property type="protein sequence ID" value="CRF52791.1"/>
    <property type="molecule type" value="Genomic_DNA"/>
</dbReference>
<dbReference type="Proteomes" id="UP000043437">
    <property type="component" value="Unassembled WGS sequence"/>
</dbReference>
<proteinExistence type="predicted"/>
<gene>
    <name evidence="2" type="ORF">HAL011_12260</name>
    <name evidence="3" type="ORF">HAL013_14290</name>
    <name evidence="5" type="ORF">HAL07_12560</name>
    <name evidence="4" type="ORF">HAL09_00510</name>
</gene>
<dbReference type="STRING" id="1578720.HAL011_12260"/>
<sequence>MEFLGFLATLSVVGVLLFKPTLEKLAFSIFVGAWLVELAMFVAHTSTLLPNMNL</sequence>
<dbReference type="Proteomes" id="UP000041394">
    <property type="component" value="Unassembled WGS sequence"/>
</dbReference>
<accession>A0A0K2XFJ5</accession>
<feature type="transmembrane region" description="Helical" evidence="1">
    <location>
        <begin position="27"/>
        <end position="49"/>
    </location>
</feature>
<dbReference type="RefSeq" id="WP_197271629.1">
    <property type="nucleotide sequence ID" value="NZ_BSCV01000011.1"/>
</dbReference>
<keyword evidence="6" id="KW-1185">Reference proteome</keyword>
<evidence type="ECO:0000313" key="4">
    <source>
        <dbReference type="EMBL" id="CRF43509.1"/>
    </source>
</evidence>
<evidence type="ECO:0000313" key="3">
    <source>
        <dbReference type="EMBL" id="CRF43204.1"/>
    </source>
</evidence>
<dbReference type="EMBL" id="CDML01000039">
    <property type="protein sequence ID" value="CRF41430.1"/>
    <property type="molecule type" value="Genomic_DNA"/>
</dbReference>
<dbReference type="EMBL" id="CDMH01000058">
    <property type="protein sequence ID" value="CRF43204.1"/>
    <property type="molecule type" value="Genomic_DNA"/>
</dbReference>
<evidence type="ECO:0000313" key="5">
    <source>
        <dbReference type="EMBL" id="CRF52791.1"/>
    </source>
</evidence>
<dbReference type="GeneID" id="82132545"/>
<reference evidence="4" key="1">
    <citation type="submission" date="2014-12" db="EMBL/GenBank/DDBJ databases">
        <title>Whole genome sequences of four Staphylococcus schleiferi canine isolates.</title>
        <authorList>
            <person name="Misic A.M."/>
            <person name="Cain C."/>
            <person name="Morris D.O."/>
            <person name="Rankin S."/>
            <person name="Beiting D."/>
        </authorList>
    </citation>
    <scope>NUCLEOTIDE SEQUENCE</scope>
    <source>
        <strain evidence="2">ASB11</strain>
        <strain evidence="3">ASB13</strain>
        <strain evidence="5">ASB7</strain>
        <strain evidence="4">ASB9</strain>
    </source>
</reference>
<keyword evidence="1" id="KW-0472">Membrane</keyword>